<protein>
    <submittedName>
        <fullName evidence="1">Uncharacterized protein</fullName>
    </submittedName>
</protein>
<organism evidence="1 2">
    <name type="scientific">Pseudomonas phage PaBG</name>
    <dbReference type="NCBI Taxonomy" id="1335230"/>
    <lineage>
        <taxon>Viruses</taxon>
        <taxon>Duplodnaviria</taxon>
        <taxon>Heunggongvirae</taxon>
        <taxon>Uroviricota</taxon>
        <taxon>Caudoviricetes</taxon>
        <taxon>Baikalvirus</taxon>
        <taxon>Baikalvirus PaBG</taxon>
    </lineage>
</organism>
<gene>
    <name evidence="1" type="ORF">PaBG_00217</name>
</gene>
<accession>S5WKK7</accession>
<dbReference type="EMBL" id="KF147891">
    <property type="protein sequence ID" value="AGS82101.1"/>
    <property type="molecule type" value="Genomic_DNA"/>
</dbReference>
<proteinExistence type="predicted"/>
<evidence type="ECO:0000313" key="1">
    <source>
        <dbReference type="EMBL" id="AGS82101.1"/>
    </source>
</evidence>
<reference evidence="1 2" key="1">
    <citation type="journal article" date="2014" name="Genome Announc.">
        <title>Complete Genome Sequence of the Novel Giant Pseudomonas Phage PaBG.</title>
        <authorList>
            <person name="Sykilinda N.N."/>
            <person name="Bondar A.A."/>
            <person name="Gorshkova A.S."/>
            <person name="Kurochkina L.P."/>
            <person name="Kulikov E.E."/>
            <person name="Shneider M.M."/>
            <person name="Kadykov V.A."/>
            <person name="Solovjeva N.V."/>
            <person name="Kabilov M.R."/>
            <person name="Mesyanzhinov V.V."/>
            <person name="Vlassov V.V."/>
            <person name="Drukker V.V."/>
            <person name="Miroshnikov K.A."/>
        </authorList>
    </citation>
    <scope>NUCLEOTIDE SEQUENCE [LARGE SCALE GENOMIC DNA]</scope>
</reference>
<dbReference type="OrthoDB" id="32746at10239"/>
<dbReference type="Proteomes" id="UP000015545">
    <property type="component" value="Segment"/>
</dbReference>
<keyword evidence="2" id="KW-1185">Reference proteome</keyword>
<sequence>MMSRSFAIGAPPTELSNVENTKQGLTLTGQQAGGDARILDAHIWLPKAAKHYRLSEDLRDYIVVPVPSIITSIPNTNGDSASFAQLTEFNPEYGMMAYRTWVGKPTHVEHDNKDITKAKGVILDTYLRPLPRHPKFAKLVKLMAFDRTKDSFLVNKILRNEVSTYSMGMWYSSYTCPICAQRVGKGIGQPCAHTRPRRPTYQLPDGRLAYRQCEGLIGFETSVVMDPAYVVAQSDIVWDISRL</sequence>
<dbReference type="KEGG" id="vg:16574903"/>
<name>S5WKK7_9CAUD</name>
<evidence type="ECO:0000313" key="2">
    <source>
        <dbReference type="Proteomes" id="UP000015545"/>
    </source>
</evidence>